<reference evidence="1" key="1">
    <citation type="submission" date="2022-10" db="EMBL/GenBank/DDBJ databases">
        <title>Culturing micro-colonial fungi from biological soil crusts in the Mojave desert and describing Neophaeococcomyces mojavensis, and introducing the new genera and species Taxawa tesnikishii.</title>
        <authorList>
            <person name="Kurbessoian T."/>
            <person name="Stajich J.E."/>
        </authorList>
    </citation>
    <scope>NUCLEOTIDE SEQUENCE</scope>
    <source>
        <strain evidence="1">JES_112</strain>
    </source>
</reference>
<comment type="caution">
    <text evidence="1">The sequence shown here is derived from an EMBL/GenBank/DDBJ whole genome shotgun (WGS) entry which is preliminary data.</text>
</comment>
<evidence type="ECO:0000313" key="2">
    <source>
        <dbReference type="Proteomes" id="UP001172386"/>
    </source>
</evidence>
<organism evidence="1 2">
    <name type="scientific">Neophaeococcomyces mojaviensis</name>
    <dbReference type="NCBI Taxonomy" id="3383035"/>
    <lineage>
        <taxon>Eukaryota</taxon>
        <taxon>Fungi</taxon>
        <taxon>Dikarya</taxon>
        <taxon>Ascomycota</taxon>
        <taxon>Pezizomycotina</taxon>
        <taxon>Eurotiomycetes</taxon>
        <taxon>Chaetothyriomycetidae</taxon>
        <taxon>Chaetothyriales</taxon>
        <taxon>Chaetothyriales incertae sedis</taxon>
        <taxon>Neophaeococcomyces</taxon>
    </lineage>
</organism>
<dbReference type="EMBL" id="JAPDRQ010000150">
    <property type="protein sequence ID" value="KAJ9653566.1"/>
    <property type="molecule type" value="Genomic_DNA"/>
</dbReference>
<proteinExistence type="predicted"/>
<protein>
    <submittedName>
        <fullName evidence="1">Uncharacterized protein</fullName>
    </submittedName>
</protein>
<dbReference type="Proteomes" id="UP001172386">
    <property type="component" value="Unassembled WGS sequence"/>
</dbReference>
<sequence>MPTSLTLAEIAGIINVGVVLLQFTFPLLLVFLLIGILPIESNAATWSVAGRTLNGSWWPTLLRSDTAASSKVNNRVIFISASSTLGLLLLAAAAIVTPLGLYDITTADAIQSSPFVYTRDLSPIGQATQARDDYNTSRLCGFWTWLNCPGQEHGFYYTSNSSGDYVNWDNSSAYISSVVPRNLTEVFSSGRQGDLATVATPFDIQYRSYKLKRSPESDTSVLLNSLRPHYNVDQQRLRTVGVFEAYDSFILANDFVIREGVVADMNKGGIGFRNHTIPVNVRQGVDWTESLLWLEPETVCVNNNLTVEFQIPLNDATTQKNYLVDRGGVTTRPKEYPYIDLNDTQNRPELYARAHKGAVLLNFNLRVLLNISNNNASYYGKRFFGSSSSSSYSPGVAQGGTFDSGVPGMIMSLSPSSNLTLINSIGLVTEGYGGADRANVSRIAATGGVILGAPVAIDKGLTNNRNDPGTNFSAPVFSCMTAIRASIMDVTFYINGTASLENLKVRSAAPRTYPNNASTPLWAVENTSNYNITDIQPYWGLVDNKYEHDPALWTLRRDFMYLPAGSDAMGFGSLNGKSDSSAAGGGVTILDNLYRDAFESSSTELPDYSGSKSLPLRSKWQGLTQKADGISQMLSLIWTDIAVNYLVGARGQLNANFSSVSTTAQRETQNIPFTVSVPVQTYERSIRYHLKYAIVAIVFLAIYVMVLAAALGLWVLQKSTFSMLKALLNQTSVGRAVTVERHKDGAREAEIRSMTTTEWANEFGEEPMAISKDVSRKTRVRGHSQAGSEEPVIEEVSPEVGVKQA</sequence>
<accession>A0ACC3A0Z7</accession>
<evidence type="ECO:0000313" key="1">
    <source>
        <dbReference type="EMBL" id="KAJ9653566.1"/>
    </source>
</evidence>
<keyword evidence="2" id="KW-1185">Reference proteome</keyword>
<name>A0ACC3A0Z7_9EURO</name>
<gene>
    <name evidence="1" type="ORF">H2198_007287</name>
</gene>